<sequence length="538" mass="59669">MASPAPPAYDDTPENHGDQIEFQVRDAEEGEDERVSGEWVGADHPKLQPPTTYRRWSEIEDTKDARLCANNTPITRSGSPATFAPEVRPLTPSCYAPEVLTTMRDEKMEVQEEKIYSPEEKIARPFSENGKILSPAPDKNADEEADKAEDKAEDKTVDGTGKPQPRTICGLSLRRFYTLVGIAFVILVAVIVAVSVTVSKHHSRKQGAGTRLNTAHSLKNPSMAALSWEDQKSIQHYKVYYQDESNSIWESSWNSTQTSPKWKHALVADPTMHVQPGSPLGAAAGWPHANYSYTLVKNVYYLGAADRIYERQARANNSNAWANDNLSGKYTSYGNISNEWVETKYNYTIQDGSPLSMARLSRPEDVLIYAVGEDRRLDQYRYNITTDDVTEFGSTDVVIPPKAVMAVAIQDNGPVYTTWGQRPECSRLLQYTHLVMTTTADASGLNLYSWNCSSGFVNQTSQITSLLRNKRQIFSLASHIDGKIYVRFDAGRGAEIEEWAVPKIAGESWSVTGNVTMGAETAKNGSVILSAPTLPALR</sequence>
<dbReference type="SUPFAM" id="SSF89372">
    <property type="entry name" value="Fucose-specific lectin"/>
    <property type="match status" value="1"/>
</dbReference>
<dbReference type="AlphaFoldDB" id="A0A8H3UYV9"/>
<accession>A0A8H3UYV9</accession>
<keyword evidence="2" id="KW-0812">Transmembrane</keyword>
<feature type="region of interest" description="Disordered" evidence="1">
    <location>
        <begin position="126"/>
        <end position="164"/>
    </location>
</feature>
<name>A0A8H3UYV9_VENIN</name>
<feature type="region of interest" description="Disordered" evidence="1">
    <location>
        <begin position="26"/>
        <end position="50"/>
    </location>
</feature>
<dbReference type="EMBL" id="WNWQ01000121">
    <property type="protein sequence ID" value="KAE9977946.1"/>
    <property type="molecule type" value="Genomic_DNA"/>
</dbReference>
<evidence type="ECO:0000256" key="1">
    <source>
        <dbReference type="SAM" id="MobiDB-lite"/>
    </source>
</evidence>
<evidence type="ECO:0000313" key="3">
    <source>
        <dbReference type="EMBL" id="KAE9977946.1"/>
    </source>
</evidence>
<evidence type="ECO:0008006" key="5">
    <source>
        <dbReference type="Google" id="ProtNLM"/>
    </source>
</evidence>
<keyword evidence="2" id="KW-0472">Membrane</keyword>
<organism evidence="3 4">
    <name type="scientific">Venturia inaequalis</name>
    <name type="common">Apple scab fungus</name>
    <dbReference type="NCBI Taxonomy" id="5025"/>
    <lineage>
        <taxon>Eukaryota</taxon>
        <taxon>Fungi</taxon>
        <taxon>Dikarya</taxon>
        <taxon>Ascomycota</taxon>
        <taxon>Pezizomycotina</taxon>
        <taxon>Dothideomycetes</taxon>
        <taxon>Pleosporomycetidae</taxon>
        <taxon>Venturiales</taxon>
        <taxon>Venturiaceae</taxon>
        <taxon>Venturia</taxon>
    </lineage>
</organism>
<feature type="compositionally biased region" description="Basic and acidic residues" evidence="1">
    <location>
        <begin position="26"/>
        <end position="46"/>
    </location>
</feature>
<feature type="compositionally biased region" description="Basic and acidic residues" evidence="1">
    <location>
        <begin position="148"/>
        <end position="157"/>
    </location>
</feature>
<dbReference type="Proteomes" id="UP000433883">
    <property type="component" value="Unassembled WGS sequence"/>
</dbReference>
<gene>
    <name evidence="3" type="ORF">BLS_001038</name>
</gene>
<keyword evidence="2" id="KW-1133">Transmembrane helix</keyword>
<proteinExistence type="predicted"/>
<feature type="transmembrane region" description="Helical" evidence="2">
    <location>
        <begin position="176"/>
        <end position="198"/>
    </location>
</feature>
<protein>
    <recommendedName>
        <fullName evidence="5">Fucose-specific lectin</fullName>
    </recommendedName>
</protein>
<evidence type="ECO:0000313" key="4">
    <source>
        <dbReference type="Proteomes" id="UP000433883"/>
    </source>
</evidence>
<reference evidence="3 4" key="1">
    <citation type="submission" date="2019-11" db="EMBL/GenBank/DDBJ databases">
        <title>Venturia inaequalis Genome Resource.</title>
        <authorList>
            <person name="Lichtner F.J."/>
        </authorList>
    </citation>
    <scope>NUCLEOTIDE SEQUENCE [LARGE SCALE GENOMIC DNA]</scope>
    <source>
        <strain evidence="3">Bline_iso_100314</strain>
    </source>
</reference>
<evidence type="ECO:0000256" key="2">
    <source>
        <dbReference type="SAM" id="Phobius"/>
    </source>
</evidence>
<dbReference type="Gene3D" id="2.120.10.70">
    <property type="entry name" value="Fucose-specific lectin"/>
    <property type="match status" value="1"/>
</dbReference>
<comment type="caution">
    <text evidence="3">The sequence shown here is derived from an EMBL/GenBank/DDBJ whole genome shotgun (WGS) entry which is preliminary data.</text>
</comment>